<dbReference type="InterPro" id="IPR017853">
    <property type="entry name" value="GH"/>
</dbReference>
<keyword evidence="3 4" id="KW-0326">Glycosidase</keyword>
<feature type="domain" description="Rhodanese" evidence="6">
    <location>
        <begin position="342"/>
        <end position="357"/>
    </location>
</feature>
<dbReference type="PROSITE" id="PS51175">
    <property type="entry name" value="CBM6"/>
    <property type="match status" value="1"/>
</dbReference>
<evidence type="ECO:0000259" key="8">
    <source>
        <dbReference type="PROSITE" id="PS51764"/>
    </source>
</evidence>
<evidence type="ECO:0000256" key="3">
    <source>
        <dbReference type="ARBA" id="ARBA00023295"/>
    </source>
</evidence>
<feature type="domain" description="GH26" evidence="8">
    <location>
        <begin position="189"/>
        <end position="484"/>
    </location>
</feature>
<keyword evidence="2 4" id="KW-0378">Hydrolase</keyword>
<feature type="signal peptide" evidence="5">
    <location>
        <begin position="1"/>
        <end position="28"/>
    </location>
</feature>
<dbReference type="CDD" id="cd04086">
    <property type="entry name" value="CBM35_mannanase-like"/>
    <property type="match status" value="1"/>
</dbReference>
<evidence type="ECO:0000256" key="4">
    <source>
        <dbReference type="PROSITE-ProRule" id="PRU01100"/>
    </source>
</evidence>
<dbReference type="PROSITE" id="PS51764">
    <property type="entry name" value="GH26"/>
    <property type="match status" value="1"/>
</dbReference>
<feature type="domain" description="CBM6" evidence="7">
    <location>
        <begin position="50"/>
        <end position="168"/>
    </location>
</feature>
<feature type="active site" description="Proton donor" evidence="4">
    <location>
        <position position="340"/>
    </location>
</feature>
<evidence type="ECO:0000313" key="10">
    <source>
        <dbReference type="Proteomes" id="UP000278673"/>
    </source>
</evidence>
<feature type="active site" description="Nucleophile" evidence="4">
    <location>
        <position position="432"/>
    </location>
</feature>
<evidence type="ECO:0000313" key="9">
    <source>
        <dbReference type="EMBL" id="RMI38489.1"/>
    </source>
</evidence>
<sequence>MRTLARGGLAALAALGLAVTAGTPAATAEEESATEAAPARAAAEAAEAAEVYEAEDGELVGVDVDNTAPGHSGTGYVTGFDEESDQVTLTIPDSPGGLHDLTVHYRTPNGQKNTVLQLNGSGMGEITLPESAEFTTVSAGRVLLEPGTNTVTLRSGWGWYEIDAISLAPAPDRPPHQVTGEPVNPDASPEARSLLAYLTDHYGESILSGQQDMASLQWIEENLGTSPAIAGLDMMDYSPSRVERGTVGVDVDNALAWDERGGITTFVWHWNAPSGLIDEPGREWYRGFYTDATTFDVEAALADPDSEDYRLLLRDIDAISAELQRLEDAGIPVLWRPLHEAEGGWFWWGAKGPEPAKELWRLMYQRMTEVHGLDNLIWIWNSVEPEWYPGDDVVDIVSADSYPPAGDYGPLSATYDKLVELGQDRKLVALTECGPIPDPDLLEAYQADWSWFVTWAGEFLTDGVWNSREHLEHVYSHPNVITLDEVGDFKNHGR</sequence>
<reference evidence="9 10" key="1">
    <citation type="submission" date="2018-10" db="EMBL/GenBank/DDBJ databases">
        <title>Isolation, diversity and antifungal activity of actinobacteria from wheat.</title>
        <authorList>
            <person name="Han C."/>
        </authorList>
    </citation>
    <scope>NUCLEOTIDE SEQUENCE [LARGE SCALE GENOMIC DNA]</scope>
    <source>
        <strain evidence="9 10">NEAU-YY642</strain>
    </source>
</reference>
<dbReference type="Proteomes" id="UP000278673">
    <property type="component" value="Unassembled WGS sequence"/>
</dbReference>
<dbReference type="GO" id="GO:0030246">
    <property type="term" value="F:carbohydrate binding"/>
    <property type="evidence" value="ECO:0007669"/>
    <property type="project" value="InterPro"/>
</dbReference>
<evidence type="ECO:0000256" key="2">
    <source>
        <dbReference type="ARBA" id="ARBA00022801"/>
    </source>
</evidence>
<dbReference type="Gene3D" id="3.20.20.80">
    <property type="entry name" value="Glycosidases"/>
    <property type="match status" value="1"/>
</dbReference>
<dbReference type="Gene3D" id="2.60.120.260">
    <property type="entry name" value="Galactose-binding domain-like"/>
    <property type="match status" value="1"/>
</dbReference>
<dbReference type="PANTHER" id="PTHR40079">
    <property type="entry name" value="MANNAN ENDO-1,4-BETA-MANNOSIDASE E-RELATED"/>
    <property type="match status" value="1"/>
</dbReference>
<organism evidence="9 10">
    <name type="scientific">Streptomyces triticirhizae</name>
    <dbReference type="NCBI Taxonomy" id="2483353"/>
    <lineage>
        <taxon>Bacteria</taxon>
        <taxon>Bacillati</taxon>
        <taxon>Actinomycetota</taxon>
        <taxon>Actinomycetes</taxon>
        <taxon>Kitasatosporales</taxon>
        <taxon>Streptomycetaceae</taxon>
        <taxon>Streptomyces</taxon>
    </lineage>
</organism>
<protein>
    <submittedName>
        <fullName evidence="9">Beta-mannanase</fullName>
    </submittedName>
</protein>
<gene>
    <name evidence="9" type="ORF">EBN88_16780</name>
</gene>
<dbReference type="EMBL" id="RFFJ01000090">
    <property type="protein sequence ID" value="RMI38489.1"/>
    <property type="molecule type" value="Genomic_DNA"/>
</dbReference>
<evidence type="ECO:0000256" key="1">
    <source>
        <dbReference type="ARBA" id="ARBA00007754"/>
    </source>
</evidence>
<evidence type="ECO:0000259" key="6">
    <source>
        <dbReference type="PROSITE" id="PS50206"/>
    </source>
</evidence>
<dbReference type="PROSITE" id="PS50206">
    <property type="entry name" value="RHODANESE_3"/>
    <property type="match status" value="1"/>
</dbReference>
<dbReference type="InterPro" id="IPR000805">
    <property type="entry name" value="Glyco_hydro_26"/>
</dbReference>
<dbReference type="SUPFAM" id="SSF49785">
    <property type="entry name" value="Galactose-binding domain-like"/>
    <property type="match status" value="1"/>
</dbReference>
<feature type="chain" id="PRO_5038599758" evidence="5">
    <location>
        <begin position="29"/>
        <end position="494"/>
    </location>
</feature>
<keyword evidence="10" id="KW-1185">Reference proteome</keyword>
<accession>A0A3M2LM19</accession>
<dbReference type="Pfam" id="PF02156">
    <property type="entry name" value="Glyco_hydro_26"/>
    <property type="match status" value="1"/>
</dbReference>
<dbReference type="Pfam" id="PF16990">
    <property type="entry name" value="CBM_35"/>
    <property type="match status" value="1"/>
</dbReference>
<name>A0A3M2LM19_9ACTN</name>
<dbReference type="InterPro" id="IPR008979">
    <property type="entry name" value="Galactose-bd-like_sf"/>
</dbReference>
<dbReference type="InterPro" id="IPR005084">
    <property type="entry name" value="CBM6"/>
</dbReference>
<dbReference type="GO" id="GO:0016985">
    <property type="term" value="F:mannan endo-1,4-beta-mannosidase activity"/>
    <property type="evidence" value="ECO:0007669"/>
    <property type="project" value="InterPro"/>
</dbReference>
<dbReference type="InterPro" id="IPR022790">
    <property type="entry name" value="GH26_dom"/>
</dbReference>
<comment type="caution">
    <text evidence="9">The sequence shown here is derived from an EMBL/GenBank/DDBJ whole genome shotgun (WGS) entry which is preliminary data.</text>
</comment>
<dbReference type="AlphaFoldDB" id="A0A3M2LM19"/>
<comment type="similarity">
    <text evidence="1 4">Belongs to the glycosyl hydrolase 26 family.</text>
</comment>
<dbReference type="PRINTS" id="PR00739">
    <property type="entry name" value="GLHYDRLASE26"/>
</dbReference>
<evidence type="ECO:0000259" key="7">
    <source>
        <dbReference type="PROSITE" id="PS51175"/>
    </source>
</evidence>
<dbReference type="PANTHER" id="PTHR40079:SF4">
    <property type="entry name" value="GH26 DOMAIN-CONTAINING PROTEIN-RELATED"/>
    <property type="match status" value="1"/>
</dbReference>
<dbReference type="SUPFAM" id="SSF51445">
    <property type="entry name" value="(Trans)glycosidases"/>
    <property type="match status" value="1"/>
</dbReference>
<proteinExistence type="inferred from homology"/>
<keyword evidence="5" id="KW-0732">Signal</keyword>
<evidence type="ECO:0000256" key="5">
    <source>
        <dbReference type="SAM" id="SignalP"/>
    </source>
</evidence>
<dbReference type="InterPro" id="IPR001763">
    <property type="entry name" value="Rhodanese-like_dom"/>
</dbReference>
<dbReference type="GO" id="GO:0006080">
    <property type="term" value="P:substituted mannan metabolic process"/>
    <property type="evidence" value="ECO:0007669"/>
    <property type="project" value="InterPro"/>
</dbReference>